<feature type="compositionally biased region" description="Basic and acidic residues" evidence="1">
    <location>
        <begin position="54"/>
        <end position="67"/>
    </location>
</feature>
<organism evidence="2 3">
    <name type="scientific">Stereocaulon virgatum</name>
    <dbReference type="NCBI Taxonomy" id="373712"/>
    <lineage>
        <taxon>Eukaryota</taxon>
        <taxon>Fungi</taxon>
        <taxon>Dikarya</taxon>
        <taxon>Ascomycota</taxon>
        <taxon>Pezizomycotina</taxon>
        <taxon>Lecanoromycetes</taxon>
        <taxon>OSLEUM clade</taxon>
        <taxon>Lecanoromycetidae</taxon>
        <taxon>Lecanorales</taxon>
        <taxon>Lecanorineae</taxon>
        <taxon>Stereocaulaceae</taxon>
        <taxon>Stereocaulon</taxon>
    </lineage>
</organism>
<feature type="region of interest" description="Disordered" evidence="1">
    <location>
        <begin position="145"/>
        <end position="239"/>
    </location>
</feature>
<reference evidence="2 3" key="1">
    <citation type="submission" date="2024-09" db="EMBL/GenBank/DDBJ databases">
        <title>Rethinking Asexuality: The Enigmatic Case of Functional Sexual Genes in Lepraria (Stereocaulaceae).</title>
        <authorList>
            <person name="Doellman M."/>
            <person name="Sun Y."/>
            <person name="Barcenas-Pena A."/>
            <person name="Lumbsch H.T."/>
            <person name="Grewe F."/>
        </authorList>
    </citation>
    <scope>NUCLEOTIDE SEQUENCE [LARGE SCALE GENOMIC DNA]</scope>
    <source>
        <strain evidence="2 3">Mercado 3170</strain>
    </source>
</reference>
<feature type="compositionally biased region" description="Low complexity" evidence="1">
    <location>
        <begin position="145"/>
        <end position="154"/>
    </location>
</feature>
<feature type="region of interest" description="Disordered" evidence="1">
    <location>
        <begin position="43"/>
        <end position="95"/>
    </location>
</feature>
<feature type="compositionally biased region" description="Polar residues" evidence="1">
    <location>
        <begin position="168"/>
        <end position="181"/>
    </location>
</feature>
<evidence type="ECO:0000313" key="3">
    <source>
        <dbReference type="Proteomes" id="UP001590950"/>
    </source>
</evidence>
<accession>A0ABR3ZX15</accession>
<gene>
    <name evidence="2" type="ORF">N7G274_009982</name>
</gene>
<evidence type="ECO:0000256" key="1">
    <source>
        <dbReference type="SAM" id="MobiDB-lite"/>
    </source>
</evidence>
<keyword evidence="3" id="KW-1185">Reference proteome</keyword>
<feature type="compositionally biased region" description="Low complexity" evidence="1">
    <location>
        <begin position="206"/>
        <end position="217"/>
    </location>
</feature>
<dbReference type="Proteomes" id="UP001590950">
    <property type="component" value="Unassembled WGS sequence"/>
</dbReference>
<comment type="caution">
    <text evidence="2">The sequence shown here is derived from an EMBL/GenBank/DDBJ whole genome shotgun (WGS) entry which is preliminary data.</text>
</comment>
<proteinExistence type="predicted"/>
<sequence>MNLPVDILVHISGPCRGTDDARYRKEALGFLNFETLGRQSLLEAEEQNNGGESLNRRESSKLRRGEPGQKQSHIPDNCTQHEHTPHTHRSIGADKLSNTLPRAFRTPYAHFATPSITRPTASTALPKTAIKETPHVLIARTPAPLRPRTAPTAPWNTHAAPFLRRTQSDSWQTPPSVIPDSQPTPPSTSLPEISSSPILKRPFFLSSSPSPNRPSESPIRKRTKLQTIPSPPSELHVSSVVATNRASITEELPTYSKPVPNPTSSSPPPPKLYPLEIHPPHPRTSNAHFKTHLTQSLSTLSNKLFKYYKPQTTTRQLLKSERGHWLLPLSTFDSMLLTKFWDFLSKFIGQGSAGFGTRCFREVVDVGNGKETGSDKENQTPQKQEEVAKVYCFGEVVGEIWIVLFLATERKIKGLGAEWIDASEEAVVIMN</sequence>
<evidence type="ECO:0000313" key="2">
    <source>
        <dbReference type="EMBL" id="KAL2037293.1"/>
    </source>
</evidence>
<feature type="compositionally biased region" description="Polar residues" evidence="1">
    <location>
        <begin position="69"/>
        <end position="78"/>
    </location>
</feature>
<protein>
    <submittedName>
        <fullName evidence="2">Uncharacterized protein</fullName>
    </submittedName>
</protein>
<dbReference type="EMBL" id="JBEFKJ010000042">
    <property type="protein sequence ID" value="KAL2037293.1"/>
    <property type="molecule type" value="Genomic_DNA"/>
</dbReference>
<name>A0ABR3ZX15_9LECA</name>